<gene>
    <name evidence="3" type="ORF">QBC33DRAFT_500132</name>
</gene>
<dbReference type="RefSeq" id="XP_060279223.1">
    <property type="nucleotide sequence ID" value="XM_060425662.1"/>
</dbReference>
<comment type="caution">
    <text evidence="3">The sequence shown here is derived from an EMBL/GenBank/DDBJ whole genome shotgun (WGS) entry which is preliminary data.</text>
</comment>
<dbReference type="Pfam" id="PF26061">
    <property type="entry name" value="DUF8021"/>
    <property type="match status" value="1"/>
</dbReference>
<accession>A0AAJ0BR95</accession>
<organism evidence="3 4">
    <name type="scientific">Phialemonium atrogriseum</name>
    <dbReference type="NCBI Taxonomy" id="1093897"/>
    <lineage>
        <taxon>Eukaryota</taxon>
        <taxon>Fungi</taxon>
        <taxon>Dikarya</taxon>
        <taxon>Ascomycota</taxon>
        <taxon>Pezizomycotina</taxon>
        <taxon>Sordariomycetes</taxon>
        <taxon>Sordariomycetidae</taxon>
        <taxon>Cephalothecales</taxon>
        <taxon>Cephalothecaceae</taxon>
        <taxon>Phialemonium</taxon>
    </lineage>
</organism>
<feature type="domain" description="DUF8021" evidence="2">
    <location>
        <begin position="153"/>
        <end position="259"/>
    </location>
</feature>
<proteinExistence type="predicted"/>
<dbReference type="EMBL" id="MU839031">
    <property type="protein sequence ID" value="KAK1763010.1"/>
    <property type="molecule type" value="Genomic_DNA"/>
</dbReference>
<sequence length="270" mass="29067">MIHSFFVVAALASGVVADCTRAALQESADRYLESQSTGELQSIFAADTVVYEENNKVTDIKTSILKQPLKIDHNHTILDTTACAAYLELIITDARNPHVIGTQIRHNTTADGSSLAVTKIDSIVSTTGDWQFNATKSLSYILQEDWSAPAAPDSRATLQAAADAYLDLWGNSDAPVPWGTPCERMEGSSYTGSGSATDSCNVGIPTGADVLPVTGRRYVVDEEMGAVNVLCTMSVMGNAPDSHEFRLVGGKLRYVHTITIMRRAKKRVPA</sequence>
<protein>
    <recommendedName>
        <fullName evidence="2">DUF8021 domain-containing protein</fullName>
    </recommendedName>
</protein>
<evidence type="ECO:0000256" key="1">
    <source>
        <dbReference type="SAM" id="SignalP"/>
    </source>
</evidence>
<keyword evidence="1" id="KW-0732">Signal</keyword>
<dbReference type="InterPro" id="IPR058334">
    <property type="entry name" value="DUF8021"/>
</dbReference>
<keyword evidence="4" id="KW-1185">Reference proteome</keyword>
<reference evidence="3" key="1">
    <citation type="submission" date="2023-06" db="EMBL/GenBank/DDBJ databases">
        <title>Genome-scale phylogeny and comparative genomics of the fungal order Sordariales.</title>
        <authorList>
            <consortium name="Lawrence Berkeley National Laboratory"/>
            <person name="Hensen N."/>
            <person name="Bonometti L."/>
            <person name="Westerberg I."/>
            <person name="Brannstrom I.O."/>
            <person name="Guillou S."/>
            <person name="Cros-Aarteil S."/>
            <person name="Calhoun S."/>
            <person name="Haridas S."/>
            <person name="Kuo A."/>
            <person name="Mondo S."/>
            <person name="Pangilinan J."/>
            <person name="Riley R."/>
            <person name="Labutti K."/>
            <person name="Andreopoulos B."/>
            <person name="Lipzen A."/>
            <person name="Chen C."/>
            <person name="Yanf M."/>
            <person name="Daum C."/>
            <person name="Ng V."/>
            <person name="Clum A."/>
            <person name="Steindorff A."/>
            <person name="Ohm R."/>
            <person name="Martin F."/>
            <person name="Silar P."/>
            <person name="Natvig D."/>
            <person name="Lalanne C."/>
            <person name="Gautier V."/>
            <person name="Ament-Velasquez S.L."/>
            <person name="Kruys A."/>
            <person name="Hutchinson M.I."/>
            <person name="Powell A.J."/>
            <person name="Barry K."/>
            <person name="Miller A.N."/>
            <person name="Grigoriev I.V."/>
            <person name="Debuchy R."/>
            <person name="Gladieux P."/>
            <person name="Thoren M.H."/>
            <person name="Johannesson H."/>
        </authorList>
    </citation>
    <scope>NUCLEOTIDE SEQUENCE</scope>
    <source>
        <strain evidence="3">8032-3</strain>
    </source>
</reference>
<name>A0AAJ0BR95_9PEZI</name>
<evidence type="ECO:0000259" key="2">
    <source>
        <dbReference type="Pfam" id="PF26061"/>
    </source>
</evidence>
<dbReference type="GeneID" id="85308849"/>
<dbReference type="AlphaFoldDB" id="A0AAJ0BR95"/>
<evidence type="ECO:0000313" key="3">
    <source>
        <dbReference type="EMBL" id="KAK1763010.1"/>
    </source>
</evidence>
<dbReference type="Proteomes" id="UP001244011">
    <property type="component" value="Unassembled WGS sequence"/>
</dbReference>
<feature type="chain" id="PRO_5042606299" description="DUF8021 domain-containing protein" evidence="1">
    <location>
        <begin position="18"/>
        <end position="270"/>
    </location>
</feature>
<evidence type="ECO:0000313" key="4">
    <source>
        <dbReference type="Proteomes" id="UP001244011"/>
    </source>
</evidence>
<feature type="signal peptide" evidence="1">
    <location>
        <begin position="1"/>
        <end position="17"/>
    </location>
</feature>